<dbReference type="InterPro" id="IPR036770">
    <property type="entry name" value="Ankyrin_rpt-contain_sf"/>
</dbReference>
<protein>
    <recommendedName>
        <fullName evidence="3">F-box domain-containing protein</fullName>
    </recommendedName>
</protein>
<dbReference type="SUPFAM" id="SSF48403">
    <property type="entry name" value="Ankyrin repeat"/>
    <property type="match status" value="1"/>
</dbReference>
<comment type="caution">
    <text evidence="1">The sequence shown here is derived from an EMBL/GenBank/DDBJ whole genome shotgun (WGS) entry which is preliminary data.</text>
</comment>
<evidence type="ECO:0008006" key="3">
    <source>
        <dbReference type="Google" id="ProtNLM"/>
    </source>
</evidence>
<dbReference type="PANTHER" id="PTHR46586">
    <property type="entry name" value="ANKYRIN REPEAT-CONTAINING PROTEIN"/>
    <property type="match status" value="1"/>
</dbReference>
<dbReference type="InterPro" id="IPR052050">
    <property type="entry name" value="SecEffector_AnkRepeat"/>
</dbReference>
<evidence type="ECO:0000313" key="1">
    <source>
        <dbReference type="EMBL" id="GFH53334.1"/>
    </source>
</evidence>
<dbReference type="AlphaFoldDB" id="A0AAD3CWU4"/>
<proteinExistence type="predicted"/>
<organism evidence="1 2">
    <name type="scientific">Chaetoceros tenuissimus</name>
    <dbReference type="NCBI Taxonomy" id="426638"/>
    <lineage>
        <taxon>Eukaryota</taxon>
        <taxon>Sar</taxon>
        <taxon>Stramenopiles</taxon>
        <taxon>Ochrophyta</taxon>
        <taxon>Bacillariophyta</taxon>
        <taxon>Coscinodiscophyceae</taxon>
        <taxon>Chaetocerotophycidae</taxon>
        <taxon>Chaetocerotales</taxon>
        <taxon>Chaetocerotaceae</taxon>
        <taxon>Chaetoceros</taxon>
    </lineage>
</organism>
<accession>A0AAD3CWU4</accession>
<evidence type="ECO:0000313" key="2">
    <source>
        <dbReference type="Proteomes" id="UP001054902"/>
    </source>
</evidence>
<reference evidence="1 2" key="1">
    <citation type="journal article" date="2021" name="Sci. Rep.">
        <title>The genome of the diatom Chaetoceros tenuissimus carries an ancient integrated fragment of an extant virus.</title>
        <authorList>
            <person name="Hongo Y."/>
            <person name="Kimura K."/>
            <person name="Takaki Y."/>
            <person name="Yoshida Y."/>
            <person name="Baba S."/>
            <person name="Kobayashi G."/>
            <person name="Nagasaki K."/>
            <person name="Hano T."/>
            <person name="Tomaru Y."/>
        </authorList>
    </citation>
    <scope>NUCLEOTIDE SEQUENCE [LARGE SCALE GENOMIC DNA]</scope>
    <source>
        <strain evidence="1 2">NIES-3715</strain>
    </source>
</reference>
<dbReference type="Proteomes" id="UP001054902">
    <property type="component" value="Unassembled WGS sequence"/>
</dbReference>
<sequence length="650" mass="74495">MTPARKRMRLEEGRRELLEPSATMNDLPSEVMKNIFSYVGKGNYCFVAPVSKDFCYNYLTMDVIEDKFAHKMDLFLAMKKGKKTSAEAVSSSFELAEYCFLYAPEDFQENVVRKAAMKGKHDIVEMGEAMGIDLMSIINGWDVNLIARRGKLKMLQLLHAKGLLEGKNIDVIIEQASSHGQLQVLKWLHKNEIFSDYCRKVMFITATQHGHMAILKWGAKVIRGKFATFGDQQFARSIMGFAARDSSIEFVKWCRSKDIPWNEDTFGFATKGGNIELLQYLFENDCPHDDPQICADAAQLDNHDKALEVLQLLHEQGVPWNESTCAAAARKGNLKALKFLRSNGCLWNQEALILAIRSRDYDVVEYCLQSNCPIGTRDVCHFAMEDNDHNRALRILKLLRQFTVPWSEITCSESARAGNLNGLKWLLSQGCLWNLKRCARHAAEYGNIEMMIWLKSKGCNFDEETFAAAAGKGHLEVLQWLRSENCSWDKEACLNAIRNGHMDVIRFCIDQEFPFDEEIYACIMEEVEDPIPILRALTKSGYVGQKIACTRAADYEDLKLLRWLRFNGYQWDESVCNEAVINKDLSMLKYAHENGCPWTKETYAYCLSWEGLDHVYREIPTEADSRSEDILTYLKEQGCPRPQPSDWRVY</sequence>
<dbReference type="Gene3D" id="1.25.40.20">
    <property type="entry name" value="Ankyrin repeat-containing domain"/>
    <property type="match status" value="2"/>
</dbReference>
<dbReference type="EMBL" id="BLLK01000047">
    <property type="protein sequence ID" value="GFH53334.1"/>
    <property type="molecule type" value="Genomic_DNA"/>
</dbReference>
<dbReference type="PANTHER" id="PTHR46586:SF3">
    <property type="entry name" value="ANKYRIN REPEAT-CONTAINING PROTEIN"/>
    <property type="match status" value="1"/>
</dbReference>
<gene>
    <name evidence="1" type="ORF">CTEN210_09810</name>
</gene>
<keyword evidence="2" id="KW-1185">Reference proteome</keyword>
<name>A0AAD3CWU4_9STRA</name>